<name>A0A934S648_9BACT</name>
<dbReference type="InterPro" id="IPR010985">
    <property type="entry name" value="Ribbon_hlx_hlx"/>
</dbReference>
<reference evidence="2" key="1">
    <citation type="submission" date="2021-01" db="EMBL/GenBank/DDBJ databases">
        <title>Modified the classification status of verrucomicrobia.</title>
        <authorList>
            <person name="Feng X."/>
        </authorList>
    </citation>
    <scope>NUCLEOTIDE SEQUENCE</scope>
    <source>
        <strain evidence="2">KCTC 22041</strain>
    </source>
</reference>
<dbReference type="InterPro" id="IPR053853">
    <property type="entry name" value="FitA-like_RHH"/>
</dbReference>
<dbReference type="GO" id="GO:0006355">
    <property type="term" value="P:regulation of DNA-templated transcription"/>
    <property type="evidence" value="ECO:0007669"/>
    <property type="project" value="InterPro"/>
</dbReference>
<feature type="domain" description="Antitoxin FitA-like ribbon-helix-helix" evidence="1">
    <location>
        <begin position="2"/>
        <end position="39"/>
    </location>
</feature>
<dbReference type="Gene3D" id="1.10.1220.10">
    <property type="entry name" value="Met repressor-like"/>
    <property type="match status" value="1"/>
</dbReference>
<dbReference type="InterPro" id="IPR013321">
    <property type="entry name" value="Arc_rbn_hlx_hlx"/>
</dbReference>
<organism evidence="2 3">
    <name type="scientific">Luteolibacter pohnpeiensis</name>
    <dbReference type="NCBI Taxonomy" id="454153"/>
    <lineage>
        <taxon>Bacteria</taxon>
        <taxon>Pseudomonadati</taxon>
        <taxon>Verrucomicrobiota</taxon>
        <taxon>Verrucomicrobiia</taxon>
        <taxon>Verrucomicrobiales</taxon>
        <taxon>Verrucomicrobiaceae</taxon>
        <taxon>Luteolibacter</taxon>
    </lineage>
</organism>
<keyword evidence="3" id="KW-1185">Reference proteome</keyword>
<dbReference type="Pfam" id="PF22513">
    <property type="entry name" value="FitA-like_RHH"/>
    <property type="match status" value="1"/>
</dbReference>
<dbReference type="Proteomes" id="UP000603141">
    <property type="component" value="Unassembled WGS sequence"/>
</dbReference>
<gene>
    <name evidence="2" type="ORF">JIN85_15360</name>
</gene>
<dbReference type="EMBL" id="JAENIJ010000027">
    <property type="protein sequence ID" value="MBK1883795.1"/>
    <property type="molecule type" value="Genomic_DNA"/>
</dbReference>
<protein>
    <submittedName>
        <fullName evidence="2">Plasmid stability protein stbC</fullName>
    </submittedName>
</protein>
<evidence type="ECO:0000313" key="2">
    <source>
        <dbReference type="EMBL" id="MBK1883795.1"/>
    </source>
</evidence>
<comment type="caution">
    <text evidence="2">The sequence shown here is derived from an EMBL/GenBank/DDBJ whole genome shotgun (WGS) entry which is preliminary data.</text>
</comment>
<evidence type="ECO:0000313" key="3">
    <source>
        <dbReference type="Proteomes" id="UP000603141"/>
    </source>
</evidence>
<dbReference type="RefSeq" id="WP_200272295.1">
    <property type="nucleotide sequence ID" value="NZ_JAENIJ010000027.1"/>
</dbReference>
<evidence type="ECO:0000259" key="1">
    <source>
        <dbReference type="Pfam" id="PF22513"/>
    </source>
</evidence>
<dbReference type="SUPFAM" id="SSF47598">
    <property type="entry name" value="Ribbon-helix-helix"/>
    <property type="match status" value="1"/>
</dbReference>
<sequence>MANITIRDLPDTTKESLRVRAAQSGVSLEAYVRQILQEASKARYPQSANLFELSREFFGAGEGVELELPPRNSKRLVMEFDA</sequence>
<dbReference type="AlphaFoldDB" id="A0A934S648"/>
<proteinExistence type="predicted"/>
<accession>A0A934S648</accession>